<evidence type="ECO:0000313" key="2">
    <source>
        <dbReference type="Proteomes" id="UP000247409"/>
    </source>
</evidence>
<name>A0A2V3J145_9FLOR</name>
<proteinExistence type="predicted"/>
<organism evidence="1 2">
    <name type="scientific">Gracilariopsis chorda</name>
    <dbReference type="NCBI Taxonomy" id="448386"/>
    <lineage>
        <taxon>Eukaryota</taxon>
        <taxon>Rhodophyta</taxon>
        <taxon>Florideophyceae</taxon>
        <taxon>Rhodymeniophycidae</taxon>
        <taxon>Gracilariales</taxon>
        <taxon>Gracilariaceae</taxon>
        <taxon>Gracilariopsis</taxon>
    </lineage>
</organism>
<reference evidence="1 2" key="1">
    <citation type="journal article" date="2018" name="Mol. Biol. Evol.">
        <title>Analysis of the draft genome of the red seaweed Gracilariopsis chorda provides insights into genome size evolution in Rhodophyta.</title>
        <authorList>
            <person name="Lee J."/>
            <person name="Yang E.C."/>
            <person name="Graf L."/>
            <person name="Yang J.H."/>
            <person name="Qiu H."/>
            <person name="Zel Zion U."/>
            <person name="Chan C.X."/>
            <person name="Stephens T.G."/>
            <person name="Weber A.P.M."/>
            <person name="Boo G.H."/>
            <person name="Boo S.M."/>
            <person name="Kim K.M."/>
            <person name="Shin Y."/>
            <person name="Jung M."/>
            <person name="Lee S.J."/>
            <person name="Yim H.S."/>
            <person name="Lee J.H."/>
            <person name="Bhattacharya D."/>
            <person name="Yoon H.S."/>
        </authorList>
    </citation>
    <scope>NUCLEOTIDE SEQUENCE [LARGE SCALE GENOMIC DNA]</scope>
    <source>
        <strain evidence="1 2">SKKU-2015</strain>
        <tissue evidence="1">Whole body</tissue>
    </source>
</reference>
<dbReference type="Proteomes" id="UP000247409">
    <property type="component" value="Unassembled WGS sequence"/>
</dbReference>
<gene>
    <name evidence="1" type="ORF">BWQ96_02036</name>
</gene>
<dbReference type="AlphaFoldDB" id="A0A2V3J145"/>
<sequence>MHSSQKISRDFDVSRVRGAVDIYRAQVILYTSILGGLLKSVQSPHLFYHQPAGNFLTELVSLEFLLSTKVSHCSHKMNSNPNFLNDLAAKMAAGPPKKPVGLVKQTPVNTQETEKRAEEAASAQQKLATIMKVSQETKKE</sequence>
<protein>
    <submittedName>
        <fullName evidence="1">Uncharacterized protein</fullName>
    </submittedName>
</protein>
<dbReference type="EMBL" id="NBIV01000016">
    <property type="protein sequence ID" value="PXF48084.1"/>
    <property type="molecule type" value="Genomic_DNA"/>
</dbReference>
<accession>A0A2V3J145</accession>
<comment type="caution">
    <text evidence="1">The sequence shown here is derived from an EMBL/GenBank/DDBJ whole genome shotgun (WGS) entry which is preliminary data.</text>
</comment>
<evidence type="ECO:0000313" key="1">
    <source>
        <dbReference type="EMBL" id="PXF48084.1"/>
    </source>
</evidence>
<keyword evidence="2" id="KW-1185">Reference proteome</keyword>